<evidence type="ECO:0000256" key="4">
    <source>
        <dbReference type="ARBA" id="ARBA00022457"/>
    </source>
</evidence>
<keyword evidence="4 17" id="KW-0515">Mutator protein</keyword>
<dbReference type="InterPro" id="IPR001126">
    <property type="entry name" value="UmuC"/>
</dbReference>
<dbReference type="GO" id="GO:0009432">
    <property type="term" value="P:SOS response"/>
    <property type="evidence" value="ECO:0007669"/>
    <property type="project" value="TreeGrafter"/>
</dbReference>
<dbReference type="InterPro" id="IPR050116">
    <property type="entry name" value="DNA_polymerase-Y"/>
</dbReference>
<dbReference type="SUPFAM" id="SSF56672">
    <property type="entry name" value="DNA/RNA polymerases"/>
    <property type="match status" value="1"/>
</dbReference>
<comment type="subunit">
    <text evidence="3 17">Monomer.</text>
</comment>
<keyword evidence="12 17" id="KW-0239">DNA-directed DNA polymerase</keyword>
<dbReference type="InterPro" id="IPR043128">
    <property type="entry name" value="Rev_trsase/Diguanyl_cyclase"/>
</dbReference>
<dbReference type="Pfam" id="PF11799">
    <property type="entry name" value="IMS_C"/>
    <property type="match status" value="1"/>
</dbReference>
<evidence type="ECO:0000256" key="17">
    <source>
        <dbReference type="HAMAP-Rule" id="MF_01113"/>
    </source>
</evidence>
<keyword evidence="9 17" id="KW-0479">Metal-binding</keyword>
<dbReference type="FunFam" id="3.30.1490.100:FF:000004">
    <property type="entry name" value="DNA polymerase IV"/>
    <property type="match status" value="1"/>
</dbReference>
<evidence type="ECO:0000256" key="10">
    <source>
        <dbReference type="ARBA" id="ARBA00022763"/>
    </source>
</evidence>
<dbReference type="RefSeq" id="WP_068307014.1">
    <property type="nucleotide sequence ID" value="NZ_FNAK01000006.1"/>
</dbReference>
<dbReference type="HAMAP" id="MF_01113">
    <property type="entry name" value="DNApol_IV"/>
    <property type="match status" value="1"/>
</dbReference>
<comment type="similarity">
    <text evidence="2 17">Belongs to the DNA polymerase type-Y family.</text>
</comment>
<keyword evidence="5 17" id="KW-0963">Cytoplasm</keyword>
<keyword evidence="10 17" id="KW-0227">DNA damage</keyword>
<dbReference type="PROSITE" id="PS50173">
    <property type="entry name" value="UMUC"/>
    <property type="match status" value="1"/>
</dbReference>
<dbReference type="InterPro" id="IPR022880">
    <property type="entry name" value="DNApol_IV"/>
</dbReference>
<dbReference type="GO" id="GO:0003887">
    <property type="term" value="F:DNA-directed DNA polymerase activity"/>
    <property type="evidence" value="ECO:0007669"/>
    <property type="project" value="UniProtKB-UniRule"/>
</dbReference>
<protein>
    <recommendedName>
        <fullName evidence="17">DNA polymerase IV</fullName>
        <shortName evidence="17">Pol IV</shortName>
        <ecNumber evidence="17">2.7.7.7</ecNumber>
    </recommendedName>
</protein>
<evidence type="ECO:0000256" key="15">
    <source>
        <dbReference type="ARBA" id="ARBA00025589"/>
    </source>
</evidence>
<sequence length="434" mass="47768">MTPATAPRPSLCRVCLHQYEGGKICPKCDRPRTISHPELFELTVAHIDCDAFYASIEKRDNPELAAKPVMIGGEHRGVVSTCCYIARMNGVRSAMPMYKAKKLCPDAVILRPRMSHYQAVGRQVREMMRDLTPLVEPLSIDEAFLDLTGTERLHKASPAKLLAKFALDVEREVGITVSVGLAANKFLAKLASDMDKPRGFTVIGESDKKAVLAGLPITRIYGIGAKSAKALEKDGLSQISQLQEMEESTLIRRYGETGQRLYRLSRGIDTRRVSPESETKSVSSERTLDKDLADYDALEEKLWGLCENVSADLKRKELAGVTITLKLKTSMHRIITRSRTISGATQLAGTIFEIGQQLLRPLADGSPYRLIGIGVSHFRPLTEADQPDLIEPARTKRQTAEKAMDALRGKFGTAAIVKGRSSLPAKDAPSPTKK</sequence>
<evidence type="ECO:0000256" key="13">
    <source>
        <dbReference type="ARBA" id="ARBA00023125"/>
    </source>
</evidence>
<dbReference type="Proteomes" id="UP000183685">
    <property type="component" value="Unassembled WGS sequence"/>
</dbReference>
<keyword evidence="8 17" id="KW-0235">DNA replication</keyword>
<evidence type="ECO:0000256" key="11">
    <source>
        <dbReference type="ARBA" id="ARBA00022842"/>
    </source>
</evidence>
<dbReference type="NCBIfam" id="NF002751">
    <property type="entry name" value="PRK02794.1"/>
    <property type="match status" value="1"/>
</dbReference>
<evidence type="ECO:0000256" key="14">
    <source>
        <dbReference type="ARBA" id="ARBA00023204"/>
    </source>
</evidence>
<name>A0A1G7C3C6_9PROT</name>
<dbReference type="PANTHER" id="PTHR11076">
    <property type="entry name" value="DNA REPAIR POLYMERASE UMUC / TRANSFERASE FAMILY MEMBER"/>
    <property type="match status" value="1"/>
</dbReference>
<dbReference type="GO" id="GO:0000287">
    <property type="term" value="F:magnesium ion binding"/>
    <property type="evidence" value="ECO:0007669"/>
    <property type="project" value="UniProtKB-UniRule"/>
</dbReference>
<dbReference type="EC" id="2.7.7.7" evidence="17"/>
<feature type="active site" evidence="17">
    <location>
        <position position="142"/>
    </location>
</feature>
<evidence type="ECO:0000256" key="6">
    <source>
        <dbReference type="ARBA" id="ARBA00022679"/>
    </source>
</evidence>
<dbReference type="InterPro" id="IPR036775">
    <property type="entry name" value="DNA_pol_Y-fam_lit_finger_sf"/>
</dbReference>
<feature type="domain" description="UmuC" evidence="18">
    <location>
        <begin position="44"/>
        <end position="224"/>
    </location>
</feature>
<dbReference type="Pfam" id="PF00817">
    <property type="entry name" value="IMS"/>
    <property type="match status" value="1"/>
</dbReference>
<keyword evidence="11 17" id="KW-0460">Magnesium</keyword>
<comment type="function">
    <text evidence="15 17">Poorly processive, error-prone DNA polymerase involved in untargeted mutagenesis. Copies undamaged DNA at stalled replication forks, which arise in vivo from mismatched or misaligned primer ends. These misaligned primers can be extended by PolIV. Exhibits no 3'-5' exonuclease (proofreading) activity. May be involved in translesional synthesis, in conjunction with the beta clamp from PolIII.</text>
</comment>
<organism evidence="19 20">
    <name type="scientific">Kordiimonas lacus</name>
    <dbReference type="NCBI Taxonomy" id="637679"/>
    <lineage>
        <taxon>Bacteria</taxon>
        <taxon>Pseudomonadati</taxon>
        <taxon>Pseudomonadota</taxon>
        <taxon>Alphaproteobacteria</taxon>
        <taxon>Kordiimonadales</taxon>
        <taxon>Kordiimonadaceae</taxon>
        <taxon>Kordiimonas</taxon>
    </lineage>
</organism>
<evidence type="ECO:0000256" key="8">
    <source>
        <dbReference type="ARBA" id="ARBA00022705"/>
    </source>
</evidence>
<evidence type="ECO:0000256" key="1">
    <source>
        <dbReference type="ARBA" id="ARBA00004496"/>
    </source>
</evidence>
<evidence type="ECO:0000256" key="5">
    <source>
        <dbReference type="ARBA" id="ARBA00022490"/>
    </source>
</evidence>
<evidence type="ECO:0000256" key="2">
    <source>
        <dbReference type="ARBA" id="ARBA00010945"/>
    </source>
</evidence>
<dbReference type="NCBIfam" id="NF002677">
    <property type="entry name" value="PRK02406.1"/>
    <property type="match status" value="1"/>
</dbReference>
<dbReference type="GO" id="GO:0005829">
    <property type="term" value="C:cytosol"/>
    <property type="evidence" value="ECO:0007669"/>
    <property type="project" value="TreeGrafter"/>
</dbReference>
<dbReference type="STRING" id="637679.GCA_001550055_03281"/>
<dbReference type="OrthoDB" id="9808813at2"/>
<keyword evidence="20" id="KW-1185">Reference proteome</keyword>
<dbReference type="GO" id="GO:0006281">
    <property type="term" value="P:DNA repair"/>
    <property type="evidence" value="ECO:0007669"/>
    <property type="project" value="UniProtKB-UniRule"/>
</dbReference>
<dbReference type="Gene3D" id="3.40.1170.60">
    <property type="match status" value="1"/>
</dbReference>
<keyword evidence="13 17" id="KW-0238">DNA-binding</keyword>
<dbReference type="FunFam" id="3.40.1170.60:FF:000001">
    <property type="entry name" value="DNA polymerase IV"/>
    <property type="match status" value="1"/>
</dbReference>
<comment type="catalytic activity">
    <reaction evidence="16 17">
        <text>DNA(n) + a 2'-deoxyribonucleoside 5'-triphosphate = DNA(n+1) + diphosphate</text>
        <dbReference type="Rhea" id="RHEA:22508"/>
        <dbReference type="Rhea" id="RHEA-COMP:17339"/>
        <dbReference type="Rhea" id="RHEA-COMP:17340"/>
        <dbReference type="ChEBI" id="CHEBI:33019"/>
        <dbReference type="ChEBI" id="CHEBI:61560"/>
        <dbReference type="ChEBI" id="CHEBI:173112"/>
        <dbReference type="EC" id="2.7.7.7"/>
    </reaction>
</comment>
<evidence type="ECO:0000256" key="9">
    <source>
        <dbReference type="ARBA" id="ARBA00022723"/>
    </source>
</evidence>
<dbReference type="GO" id="GO:0003684">
    <property type="term" value="F:damaged DNA binding"/>
    <property type="evidence" value="ECO:0007669"/>
    <property type="project" value="InterPro"/>
</dbReference>
<gene>
    <name evidence="17" type="primary">dinB</name>
    <name evidence="19" type="ORF">SAMN04488071_2641</name>
</gene>
<dbReference type="Gene3D" id="3.30.70.270">
    <property type="match status" value="1"/>
</dbReference>
<evidence type="ECO:0000313" key="20">
    <source>
        <dbReference type="Proteomes" id="UP000183685"/>
    </source>
</evidence>
<dbReference type="EMBL" id="FNAK01000006">
    <property type="protein sequence ID" value="SDE33862.1"/>
    <property type="molecule type" value="Genomic_DNA"/>
</dbReference>
<reference evidence="19 20" key="1">
    <citation type="submission" date="2016-10" db="EMBL/GenBank/DDBJ databases">
        <authorList>
            <person name="de Groot N.N."/>
        </authorList>
    </citation>
    <scope>NUCLEOTIDE SEQUENCE [LARGE SCALE GENOMIC DNA]</scope>
    <source>
        <strain evidence="19 20">CGMCC 1.9109</strain>
    </source>
</reference>
<accession>A0A1G7C3C6</accession>
<evidence type="ECO:0000256" key="16">
    <source>
        <dbReference type="ARBA" id="ARBA00049244"/>
    </source>
</evidence>
<comment type="cofactor">
    <cofactor evidence="17">
        <name>Mg(2+)</name>
        <dbReference type="ChEBI" id="CHEBI:18420"/>
    </cofactor>
    <text evidence="17">Binds 2 magnesium ions per subunit.</text>
</comment>
<dbReference type="SUPFAM" id="SSF100879">
    <property type="entry name" value="Lesion bypass DNA polymerase (Y-family), little finger domain"/>
    <property type="match status" value="1"/>
</dbReference>
<feature type="binding site" evidence="17">
    <location>
        <position position="48"/>
    </location>
    <ligand>
        <name>Mg(2+)</name>
        <dbReference type="ChEBI" id="CHEBI:18420"/>
    </ligand>
</feature>
<dbReference type="Gene3D" id="1.10.150.20">
    <property type="entry name" value="5' to 3' exonuclease, C-terminal subdomain"/>
    <property type="match status" value="1"/>
</dbReference>
<dbReference type="Gene3D" id="3.30.1490.100">
    <property type="entry name" value="DNA polymerase, Y-family, little finger domain"/>
    <property type="match status" value="1"/>
</dbReference>
<keyword evidence="7 17" id="KW-0548">Nucleotidyltransferase</keyword>
<dbReference type="CDD" id="cd03586">
    <property type="entry name" value="PolY_Pol_IV_kappa"/>
    <property type="match status" value="1"/>
</dbReference>
<dbReference type="AlphaFoldDB" id="A0A1G7C3C6"/>
<evidence type="ECO:0000256" key="12">
    <source>
        <dbReference type="ARBA" id="ARBA00022932"/>
    </source>
</evidence>
<evidence type="ECO:0000259" key="18">
    <source>
        <dbReference type="PROSITE" id="PS50173"/>
    </source>
</evidence>
<dbReference type="GO" id="GO:0042276">
    <property type="term" value="P:error-prone translesion synthesis"/>
    <property type="evidence" value="ECO:0007669"/>
    <property type="project" value="TreeGrafter"/>
</dbReference>
<dbReference type="PANTHER" id="PTHR11076:SF33">
    <property type="entry name" value="DNA POLYMERASE KAPPA"/>
    <property type="match status" value="1"/>
</dbReference>
<evidence type="ECO:0000256" key="3">
    <source>
        <dbReference type="ARBA" id="ARBA00011245"/>
    </source>
</evidence>
<dbReference type="InterPro" id="IPR043502">
    <property type="entry name" value="DNA/RNA_pol_sf"/>
</dbReference>
<dbReference type="InterPro" id="IPR017961">
    <property type="entry name" value="DNA_pol_Y-fam_little_finger"/>
</dbReference>
<dbReference type="GO" id="GO:0006261">
    <property type="term" value="P:DNA-templated DNA replication"/>
    <property type="evidence" value="ECO:0007669"/>
    <property type="project" value="UniProtKB-UniRule"/>
</dbReference>
<comment type="subcellular location">
    <subcellularLocation>
        <location evidence="1 17">Cytoplasm</location>
    </subcellularLocation>
</comment>
<feature type="site" description="Substrate discrimination" evidence="17">
    <location>
        <position position="53"/>
    </location>
</feature>
<keyword evidence="14 17" id="KW-0234">DNA repair</keyword>
<evidence type="ECO:0000313" key="19">
    <source>
        <dbReference type="EMBL" id="SDE33862.1"/>
    </source>
</evidence>
<proteinExistence type="inferred from homology"/>
<keyword evidence="6 17" id="KW-0808">Transferase</keyword>
<evidence type="ECO:0000256" key="7">
    <source>
        <dbReference type="ARBA" id="ARBA00022695"/>
    </source>
</evidence>
<feature type="binding site" evidence="17">
    <location>
        <position position="141"/>
    </location>
    <ligand>
        <name>Mg(2+)</name>
        <dbReference type="ChEBI" id="CHEBI:18420"/>
    </ligand>
</feature>